<dbReference type="Pfam" id="PF03266">
    <property type="entry name" value="NTPase_1"/>
    <property type="match status" value="1"/>
</dbReference>
<feature type="domain" description="AAA+ ATPase" evidence="5">
    <location>
        <begin position="38"/>
        <end position="203"/>
    </location>
</feature>
<dbReference type="EMBL" id="CP036402">
    <property type="protein sequence ID" value="QBI20956.1"/>
    <property type="molecule type" value="Genomic_DNA"/>
</dbReference>
<dbReference type="PANTHER" id="PTHR43146">
    <property type="entry name" value="CANCER-RELATED NUCLEOSIDE-TRIPHOSPHATASE"/>
    <property type="match status" value="1"/>
</dbReference>
<dbReference type="Proteomes" id="UP000291469">
    <property type="component" value="Chromosome"/>
</dbReference>
<dbReference type="SMART" id="SM00382">
    <property type="entry name" value="AAA"/>
    <property type="match status" value="1"/>
</dbReference>
<evidence type="ECO:0000256" key="2">
    <source>
        <dbReference type="ARBA" id="ARBA00022801"/>
    </source>
</evidence>
<dbReference type="InterPro" id="IPR003593">
    <property type="entry name" value="AAA+_ATPase"/>
</dbReference>
<gene>
    <name evidence="6" type="ORF">ER308_16170</name>
</gene>
<dbReference type="Gene3D" id="3.40.50.300">
    <property type="entry name" value="P-loop containing nucleotide triphosphate hydrolases"/>
    <property type="match status" value="1"/>
</dbReference>
<reference evidence="6 7" key="1">
    <citation type="submission" date="2019-01" db="EMBL/GenBank/DDBJ databases">
        <title>Egibacter rhizosphaerae EGI 80759T.</title>
        <authorList>
            <person name="Chen D.-D."/>
            <person name="Tian Y."/>
            <person name="Jiao J.-Y."/>
            <person name="Zhang X.-T."/>
            <person name="Zhang Y.-G."/>
            <person name="Zhang Y."/>
            <person name="Xiao M."/>
            <person name="Shu W.-S."/>
            <person name="Li W.-J."/>
        </authorList>
    </citation>
    <scope>NUCLEOTIDE SEQUENCE [LARGE SCALE GENOMIC DNA]</scope>
    <source>
        <strain evidence="6 7">EGI 80759</strain>
    </source>
</reference>
<keyword evidence="3" id="KW-0067">ATP-binding</keyword>
<dbReference type="PANTHER" id="PTHR43146:SF1">
    <property type="entry name" value="CANCER-RELATED NUCLEOSIDE-TRIPHOSPHATASE"/>
    <property type="match status" value="1"/>
</dbReference>
<dbReference type="InterPro" id="IPR004948">
    <property type="entry name" value="Nuc-triphosphatase_THEP1"/>
</dbReference>
<keyword evidence="2" id="KW-0378">Hydrolase</keyword>
<evidence type="ECO:0000256" key="4">
    <source>
        <dbReference type="SAM" id="MobiDB-lite"/>
    </source>
</evidence>
<dbReference type="OrthoDB" id="9786803at2"/>
<keyword evidence="1" id="KW-0547">Nucleotide-binding</keyword>
<name>A0A411YIP7_9ACTN</name>
<proteinExistence type="inferred from homology"/>
<dbReference type="SUPFAM" id="SSF52540">
    <property type="entry name" value="P-loop containing nucleoside triphosphate hydrolases"/>
    <property type="match status" value="1"/>
</dbReference>
<dbReference type="GO" id="GO:0005524">
    <property type="term" value="F:ATP binding"/>
    <property type="evidence" value="ECO:0007669"/>
    <property type="project" value="UniProtKB-KW"/>
</dbReference>
<feature type="region of interest" description="Disordered" evidence="4">
    <location>
        <begin position="1"/>
        <end position="37"/>
    </location>
</feature>
<dbReference type="GO" id="GO:0017111">
    <property type="term" value="F:ribonucleoside triphosphate phosphatase activity"/>
    <property type="evidence" value="ECO:0007669"/>
    <property type="project" value="InterPro"/>
</dbReference>
<evidence type="ECO:0000313" key="7">
    <source>
        <dbReference type="Proteomes" id="UP000291469"/>
    </source>
</evidence>
<evidence type="ECO:0000256" key="3">
    <source>
        <dbReference type="ARBA" id="ARBA00022840"/>
    </source>
</evidence>
<dbReference type="AlphaFoldDB" id="A0A411YIP7"/>
<protein>
    <submittedName>
        <fullName evidence="6">AAA family ATPase</fullName>
    </submittedName>
</protein>
<dbReference type="HAMAP" id="MF_00796">
    <property type="entry name" value="NTPase_1"/>
    <property type="match status" value="1"/>
</dbReference>
<accession>A0A411YIP7</accession>
<keyword evidence="7" id="KW-1185">Reference proteome</keyword>
<evidence type="ECO:0000256" key="1">
    <source>
        <dbReference type="ARBA" id="ARBA00022741"/>
    </source>
</evidence>
<dbReference type="InterPro" id="IPR027417">
    <property type="entry name" value="P-loop_NTPase"/>
</dbReference>
<organism evidence="6 7">
    <name type="scientific">Egibacter rhizosphaerae</name>
    <dbReference type="NCBI Taxonomy" id="1670831"/>
    <lineage>
        <taxon>Bacteria</taxon>
        <taxon>Bacillati</taxon>
        <taxon>Actinomycetota</taxon>
        <taxon>Nitriliruptoria</taxon>
        <taxon>Egibacterales</taxon>
        <taxon>Egibacteraceae</taxon>
        <taxon>Egibacter</taxon>
    </lineage>
</organism>
<evidence type="ECO:0000313" key="6">
    <source>
        <dbReference type="EMBL" id="QBI20956.1"/>
    </source>
</evidence>
<dbReference type="KEGG" id="erz:ER308_16170"/>
<evidence type="ECO:0000259" key="5">
    <source>
        <dbReference type="SMART" id="SM00382"/>
    </source>
</evidence>
<sequence length="226" mass="23694">MRGGDARRRGPLGGARLAHGAAEPRSDPQGRRRNGRGTLVLIVLSGRPGVGKTTVAQAVARELSAAGVPVGGFVTEEVRTGPEAAGSRGASPSRRGFAVEDLQSGQRATLADVSLPGPPRIGRYGVDVEAFERVALPALRRPAGGVLVVDEVGPMELESTAFRDRIARLADDPEPAVVTVPARTHPLLERLRAAGDEDAVTTETRDGLPASIVARLRRSLRDEEAA</sequence>